<name>V5B508_TRYCR</name>
<dbReference type="Proteomes" id="UP000017861">
    <property type="component" value="Unassembled WGS sequence"/>
</dbReference>
<comment type="caution">
    <text evidence="2">The sequence shown here is derived from an EMBL/GenBank/DDBJ whole genome shotgun (WGS) entry which is preliminary data.</text>
</comment>
<evidence type="ECO:0000313" key="2">
    <source>
        <dbReference type="EMBL" id="ESS62684.1"/>
    </source>
</evidence>
<proteinExistence type="predicted"/>
<evidence type="ECO:0000256" key="1">
    <source>
        <dbReference type="SAM" id="Phobius"/>
    </source>
</evidence>
<keyword evidence="1" id="KW-0472">Membrane</keyword>
<organism evidence="2 3">
    <name type="scientific">Trypanosoma cruzi Dm28c</name>
    <dbReference type="NCBI Taxonomy" id="1416333"/>
    <lineage>
        <taxon>Eukaryota</taxon>
        <taxon>Discoba</taxon>
        <taxon>Euglenozoa</taxon>
        <taxon>Kinetoplastea</taxon>
        <taxon>Metakinetoplastina</taxon>
        <taxon>Trypanosomatida</taxon>
        <taxon>Trypanosomatidae</taxon>
        <taxon>Trypanosoma</taxon>
        <taxon>Schizotrypanum</taxon>
    </lineage>
</organism>
<keyword evidence="1" id="KW-1133">Transmembrane helix</keyword>
<evidence type="ECO:0000313" key="3">
    <source>
        <dbReference type="Proteomes" id="UP000017861"/>
    </source>
</evidence>
<reference evidence="2 3" key="1">
    <citation type="journal article" date="2014" name="Genome Announc.">
        <title>Trypanosoma cruzi Clone Dm28c Draft Genome Sequence.</title>
        <authorList>
            <person name="Grisard E.C."/>
            <person name="Teixeira S.M."/>
            <person name="de Almeida L.G."/>
            <person name="Stoco P.H."/>
            <person name="Gerber A.L."/>
            <person name="Talavera-Lopez C."/>
            <person name="Lima O.C."/>
            <person name="Andersson B."/>
            <person name="de Vasconcelos A.T."/>
        </authorList>
    </citation>
    <scope>NUCLEOTIDE SEQUENCE [LARGE SCALE GENOMIC DNA]</scope>
    <source>
        <strain evidence="2 3">Dm28c</strain>
    </source>
</reference>
<dbReference type="EMBL" id="AYLP01000167">
    <property type="protein sequence ID" value="ESS62684.1"/>
    <property type="molecule type" value="Genomic_DNA"/>
</dbReference>
<feature type="transmembrane region" description="Helical" evidence="1">
    <location>
        <begin position="12"/>
        <end position="36"/>
    </location>
</feature>
<keyword evidence="1" id="KW-0812">Transmembrane</keyword>
<gene>
    <name evidence="2" type="ORF">TCDM_09611</name>
</gene>
<dbReference type="AlphaFoldDB" id="V5B508"/>
<accession>V5B508</accession>
<feature type="transmembrane region" description="Helical" evidence="1">
    <location>
        <begin position="42"/>
        <end position="70"/>
    </location>
</feature>
<sequence length="74" mass="8127">MHDTHTTACVDAFLCAGACTLEPFGCSLFFVVFLLYCCLFTTVLFLIVFLCFSCWPIIAGLFFFSALALIPTAP</sequence>
<dbReference type="VEuPathDB" id="TriTrypDB:TCDM_09611"/>
<protein>
    <submittedName>
        <fullName evidence="2">Uncharacterized protein</fullName>
    </submittedName>
</protein>